<accession>A0A015IRU9</accession>
<organism evidence="1 2">
    <name type="scientific">Rhizophagus irregularis (strain DAOM 197198w)</name>
    <name type="common">Glomus intraradices</name>
    <dbReference type="NCBI Taxonomy" id="1432141"/>
    <lineage>
        <taxon>Eukaryota</taxon>
        <taxon>Fungi</taxon>
        <taxon>Fungi incertae sedis</taxon>
        <taxon>Mucoromycota</taxon>
        <taxon>Glomeromycotina</taxon>
        <taxon>Glomeromycetes</taxon>
        <taxon>Glomerales</taxon>
        <taxon>Glomeraceae</taxon>
        <taxon>Rhizophagus</taxon>
    </lineage>
</organism>
<dbReference type="Proteomes" id="UP000022910">
    <property type="component" value="Unassembled WGS sequence"/>
</dbReference>
<dbReference type="HOGENOM" id="CLU_031651_2_1_1"/>
<gene>
    <name evidence="1" type="ORF">RirG_184520</name>
</gene>
<sequence>MSNLIPDLLVEYYLATYKTLEFQKPFGEGHKNSRIISVKMKQFGRCRISSETFGSNMSAPKFITQDGSIDCYPRQVQFFFSHKVDLPDGELEHNLAFIRWY</sequence>
<dbReference type="EMBL" id="JEMT01026125">
    <property type="protein sequence ID" value="EXX59937.1"/>
    <property type="molecule type" value="Genomic_DNA"/>
</dbReference>
<comment type="caution">
    <text evidence="1">The sequence shown here is derived from an EMBL/GenBank/DDBJ whole genome shotgun (WGS) entry which is preliminary data.</text>
</comment>
<name>A0A015IRU9_RHIIW</name>
<keyword evidence="2" id="KW-1185">Reference proteome</keyword>
<evidence type="ECO:0000313" key="1">
    <source>
        <dbReference type="EMBL" id="EXX59937.1"/>
    </source>
</evidence>
<reference evidence="1 2" key="1">
    <citation type="submission" date="2014-02" db="EMBL/GenBank/DDBJ databases">
        <title>Single nucleus genome sequencing reveals high similarity among nuclei of an endomycorrhizal fungus.</title>
        <authorList>
            <person name="Lin K."/>
            <person name="Geurts R."/>
            <person name="Zhang Z."/>
            <person name="Limpens E."/>
            <person name="Saunders D.G."/>
            <person name="Mu D."/>
            <person name="Pang E."/>
            <person name="Cao H."/>
            <person name="Cha H."/>
            <person name="Lin T."/>
            <person name="Zhou Q."/>
            <person name="Shang Y."/>
            <person name="Li Y."/>
            <person name="Ivanov S."/>
            <person name="Sharma T."/>
            <person name="Velzen R.V."/>
            <person name="Ruijter N.D."/>
            <person name="Aanen D.K."/>
            <person name="Win J."/>
            <person name="Kamoun S."/>
            <person name="Bisseling T."/>
            <person name="Huang S."/>
        </authorList>
    </citation>
    <scope>NUCLEOTIDE SEQUENCE [LARGE SCALE GENOMIC DNA]</scope>
    <source>
        <strain evidence="2">DAOM197198w</strain>
    </source>
</reference>
<dbReference type="AlphaFoldDB" id="A0A015IRU9"/>
<evidence type="ECO:0000313" key="2">
    <source>
        <dbReference type="Proteomes" id="UP000022910"/>
    </source>
</evidence>
<proteinExistence type="predicted"/>
<protein>
    <submittedName>
        <fullName evidence="1">Uncharacterized protein</fullName>
    </submittedName>
</protein>